<dbReference type="Gene3D" id="2.40.50.140">
    <property type="entry name" value="Nucleic acid-binding proteins"/>
    <property type="match status" value="1"/>
</dbReference>
<dbReference type="InterPro" id="IPR042242">
    <property type="entry name" value="RecO_C"/>
</dbReference>
<dbReference type="PANTHER" id="PTHR33991">
    <property type="entry name" value="DNA REPAIR PROTEIN RECO"/>
    <property type="match status" value="1"/>
</dbReference>
<dbReference type="AlphaFoldDB" id="A0A285CLE9"/>
<dbReference type="SUPFAM" id="SSF50249">
    <property type="entry name" value="Nucleic acid-binding proteins"/>
    <property type="match status" value="1"/>
</dbReference>
<dbReference type="SUPFAM" id="SSF57863">
    <property type="entry name" value="ArfGap/RecO-like zinc finger"/>
    <property type="match status" value="1"/>
</dbReference>
<name>A0A285CLE9_9RHOB</name>
<dbReference type="InterPro" id="IPR022572">
    <property type="entry name" value="DNA_rep/recomb_RecO_N"/>
</dbReference>
<keyword evidence="10" id="KW-1185">Reference proteome</keyword>
<keyword evidence="3 7" id="KW-0227">DNA damage</keyword>
<comment type="function">
    <text evidence="7">Involved in DNA repair and RecF pathway recombination.</text>
</comment>
<dbReference type="InterPro" id="IPR003717">
    <property type="entry name" value="RecO"/>
</dbReference>
<dbReference type="InterPro" id="IPR037278">
    <property type="entry name" value="ARFGAP/RecO"/>
</dbReference>
<evidence type="ECO:0000256" key="2">
    <source>
        <dbReference type="ARBA" id="ARBA00021310"/>
    </source>
</evidence>
<dbReference type="Pfam" id="PF02565">
    <property type="entry name" value="RecO_C"/>
    <property type="match status" value="1"/>
</dbReference>
<dbReference type="GO" id="GO:0006310">
    <property type="term" value="P:DNA recombination"/>
    <property type="evidence" value="ECO:0007669"/>
    <property type="project" value="UniProtKB-UniRule"/>
</dbReference>
<dbReference type="Gene3D" id="1.20.1440.120">
    <property type="entry name" value="Recombination protein O, C-terminal domain"/>
    <property type="match status" value="1"/>
</dbReference>
<evidence type="ECO:0000256" key="4">
    <source>
        <dbReference type="ARBA" id="ARBA00023172"/>
    </source>
</evidence>
<evidence type="ECO:0000256" key="6">
    <source>
        <dbReference type="ARBA" id="ARBA00033409"/>
    </source>
</evidence>
<comment type="similarity">
    <text evidence="1 7">Belongs to the RecO family.</text>
</comment>
<accession>A0A285CLE9</accession>
<evidence type="ECO:0000256" key="3">
    <source>
        <dbReference type="ARBA" id="ARBA00022763"/>
    </source>
</evidence>
<evidence type="ECO:0000256" key="5">
    <source>
        <dbReference type="ARBA" id="ARBA00023204"/>
    </source>
</evidence>
<dbReference type="OrthoDB" id="9804792at2"/>
<reference evidence="10" key="1">
    <citation type="submission" date="2017-08" db="EMBL/GenBank/DDBJ databases">
        <authorList>
            <person name="Varghese N."/>
            <person name="Submissions S."/>
        </authorList>
    </citation>
    <scope>NUCLEOTIDE SEQUENCE [LARGE SCALE GENOMIC DNA]</scope>
    <source>
        <strain evidence="10">JA234</strain>
    </source>
</reference>
<evidence type="ECO:0000313" key="9">
    <source>
        <dbReference type="EMBL" id="SNX68382.1"/>
    </source>
</evidence>
<dbReference type="HAMAP" id="MF_00201">
    <property type="entry name" value="RecO"/>
    <property type="match status" value="1"/>
</dbReference>
<dbReference type="GO" id="GO:0043590">
    <property type="term" value="C:bacterial nucleoid"/>
    <property type="evidence" value="ECO:0007669"/>
    <property type="project" value="TreeGrafter"/>
</dbReference>
<evidence type="ECO:0000256" key="1">
    <source>
        <dbReference type="ARBA" id="ARBA00007452"/>
    </source>
</evidence>
<dbReference type="InterPro" id="IPR012340">
    <property type="entry name" value="NA-bd_OB-fold"/>
</dbReference>
<dbReference type="GO" id="GO:0006302">
    <property type="term" value="P:double-strand break repair"/>
    <property type="evidence" value="ECO:0007669"/>
    <property type="project" value="TreeGrafter"/>
</dbReference>
<keyword evidence="4 7" id="KW-0233">DNA recombination</keyword>
<sequence>MMEWRDEGVLLSVRRHGESAAIIEVFTAAHGRHMGVVRGGASRKLAPVLQPGAQLDLTWRARLDGHMGAFTVEPIRSRTGLLGDRLGLAGLNAVCALLHVALPEREPHPGFWQVSIALFDALSGPDWPAAYLRWEMRLLEEIGFGLDLTRCAVTGSREDLAYVSPKTGRAVSRAAAGDWVGRLFPLPLALLGQGPTSAEDLARGLAITGHFLSRELALMLGGRPLPEARTRLQEMLLQPVSFTKRE</sequence>
<dbReference type="EMBL" id="OAOQ01000002">
    <property type="protein sequence ID" value="SNX68382.1"/>
    <property type="molecule type" value="Genomic_DNA"/>
</dbReference>
<dbReference type="NCBIfam" id="TIGR00613">
    <property type="entry name" value="reco"/>
    <property type="match status" value="1"/>
</dbReference>
<evidence type="ECO:0000256" key="7">
    <source>
        <dbReference type="HAMAP-Rule" id="MF_00201"/>
    </source>
</evidence>
<evidence type="ECO:0000313" key="10">
    <source>
        <dbReference type="Proteomes" id="UP000219467"/>
    </source>
</evidence>
<dbReference type="RefSeq" id="WP_097029138.1">
    <property type="nucleotide sequence ID" value="NZ_OAOQ01000002.1"/>
</dbReference>
<protein>
    <recommendedName>
        <fullName evidence="2 7">DNA repair protein RecO</fullName>
    </recommendedName>
    <alternativeName>
        <fullName evidence="6 7">Recombination protein O</fullName>
    </alternativeName>
</protein>
<feature type="domain" description="DNA replication/recombination mediator RecO N-terminal" evidence="8">
    <location>
        <begin position="2"/>
        <end position="77"/>
    </location>
</feature>
<dbReference type="Proteomes" id="UP000219467">
    <property type="component" value="Unassembled WGS sequence"/>
</dbReference>
<dbReference type="Pfam" id="PF11967">
    <property type="entry name" value="RecO_N"/>
    <property type="match status" value="1"/>
</dbReference>
<proteinExistence type="inferred from homology"/>
<keyword evidence="5 7" id="KW-0234">DNA repair</keyword>
<evidence type="ECO:0000259" key="8">
    <source>
        <dbReference type="Pfam" id="PF11967"/>
    </source>
</evidence>
<organism evidence="9 10">
    <name type="scientific">Cereibacter ovatus</name>
    <dbReference type="NCBI Taxonomy" id="439529"/>
    <lineage>
        <taxon>Bacteria</taxon>
        <taxon>Pseudomonadati</taxon>
        <taxon>Pseudomonadota</taxon>
        <taxon>Alphaproteobacteria</taxon>
        <taxon>Rhodobacterales</taxon>
        <taxon>Paracoccaceae</taxon>
        <taxon>Cereibacter</taxon>
    </lineage>
</organism>
<dbReference type="PANTHER" id="PTHR33991:SF1">
    <property type="entry name" value="DNA REPAIR PROTEIN RECO"/>
    <property type="match status" value="1"/>
</dbReference>
<gene>
    <name evidence="7" type="primary">recO</name>
    <name evidence="9" type="ORF">SAMN05878503_10295</name>
</gene>